<evidence type="ECO:0000256" key="2">
    <source>
        <dbReference type="ARBA" id="ARBA00005369"/>
    </source>
</evidence>
<dbReference type="PROSITE" id="PS01279">
    <property type="entry name" value="PCMT"/>
    <property type="match status" value="1"/>
</dbReference>
<proteinExistence type="inferred from homology"/>
<dbReference type="FunFam" id="3.40.50.150:FF:000010">
    <property type="entry name" value="Protein-L-isoaspartate O-methyltransferase"/>
    <property type="match status" value="1"/>
</dbReference>
<protein>
    <recommendedName>
        <fullName evidence="7">Protein-L-isoaspartate O-methyltransferase</fullName>
        <ecNumber evidence="7">2.1.1.77</ecNumber>
    </recommendedName>
    <alternativeName>
        <fullName evidence="7">L-isoaspartyl protein carboxyl methyltransferase</fullName>
    </alternativeName>
    <alternativeName>
        <fullName evidence="7">Protein L-isoaspartyl methyltransferase</fullName>
    </alternativeName>
    <alternativeName>
        <fullName evidence="7">Protein-beta-aspartate methyltransferase</fullName>
        <shortName evidence="7">PIMT</shortName>
    </alternativeName>
</protein>
<keyword evidence="5 7" id="KW-0808">Transferase</keyword>
<dbReference type="InterPro" id="IPR000682">
    <property type="entry name" value="PCMT"/>
</dbReference>
<evidence type="ECO:0000256" key="1">
    <source>
        <dbReference type="ARBA" id="ARBA00004496"/>
    </source>
</evidence>
<keyword evidence="6 7" id="KW-0949">S-adenosyl-L-methionine</keyword>
<dbReference type="GO" id="GO:0004719">
    <property type="term" value="F:protein-L-isoaspartate (D-aspartate) O-methyltransferase activity"/>
    <property type="evidence" value="ECO:0007669"/>
    <property type="project" value="UniProtKB-UniRule"/>
</dbReference>
<comment type="function">
    <text evidence="7">Catalyzes the methyl esterification of L-isoaspartyl residues in peptides and proteins that result from spontaneous decomposition of normal L-aspartyl and L-asparaginyl residues. It plays a role in the repair and/or degradation of damaged proteins.</text>
</comment>
<feature type="active site" evidence="7">
    <location>
        <position position="65"/>
    </location>
</feature>
<dbReference type="PANTHER" id="PTHR11579:SF0">
    <property type="entry name" value="PROTEIN-L-ISOASPARTATE(D-ASPARTATE) O-METHYLTRANSFERASE"/>
    <property type="match status" value="1"/>
</dbReference>
<evidence type="ECO:0000256" key="3">
    <source>
        <dbReference type="ARBA" id="ARBA00022490"/>
    </source>
</evidence>
<dbReference type="CDD" id="cd02440">
    <property type="entry name" value="AdoMet_MTases"/>
    <property type="match status" value="1"/>
</dbReference>
<dbReference type="PATRIC" id="fig|360411.5.peg.3595"/>
<organism evidence="8 9">
    <name type="scientific">Bellilinea caldifistulae</name>
    <dbReference type="NCBI Taxonomy" id="360411"/>
    <lineage>
        <taxon>Bacteria</taxon>
        <taxon>Bacillati</taxon>
        <taxon>Chloroflexota</taxon>
        <taxon>Anaerolineae</taxon>
        <taxon>Anaerolineales</taxon>
        <taxon>Anaerolineaceae</taxon>
        <taxon>Bellilinea</taxon>
    </lineage>
</organism>
<dbReference type="Proteomes" id="UP000050514">
    <property type="component" value="Unassembled WGS sequence"/>
</dbReference>
<dbReference type="GO" id="GO:0030091">
    <property type="term" value="P:protein repair"/>
    <property type="evidence" value="ECO:0007669"/>
    <property type="project" value="UniProtKB-UniRule"/>
</dbReference>
<reference evidence="8 9" key="1">
    <citation type="submission" date="2015-07" db="EMBL/GenBank/DDBJ databases">
        <title>Draft genome of Bellilinea caldifistulae DSM 17877.</title>
        <authorList>
            <person name="Hemp J."/>
            <person name="Ward L.M."/>
            <person name="Pace L.A."/>
            <person name="Fischer W.W."/>
        </authorList>
    </citation>
    <scope>NUCLEOTIDE SEQUENCE [LARGE SCALE GENOMIC DNA]</scope>
    <source>
        <strain evidence="8 9">GOMI-1</strain>
    </source>
</reference>
<evidence type="ECO:0000256" key="7">
    <source>
        <dbReference type="HAMAP-Rule" id="MF_00090"/>
    </source>
</evidence>
<keyword evidence="3 7" id="KW-0963">Cytoplasm</keyword>
<dbReference type="Pfam" id="PF01135">
    <property type="entry name" value="PCMT"/>
    <property type="match status" value="1"/>
</dbReference>
<dbReference type="SUPFAM" id="SSF53335">
    <property type="entry name" value="S-adenosyl-L-methionine-dependent methyltransferases"/>
    <property type="match status" value="1"/>
</dbReference>
<accession>A0A0P6XML5</accession>
<dbReference type="OrthoDB" id="9772751at2"/>
<comment type="catalytic activity">
    <reaction evidence="7">
        <text>[protein]-L-isoaspartate + S-adenosyl-L-methionine = [protein]-L-isoaspartate alpha-methyl ester + S-adenosyl-L-homocysteine</text>
        <dbReference type="Rhea" id="RHEA:12705"/>
        <dbReference type="Rhea" id="RHEA-COMP:12143"/>
        <dbReference type="Rhea" id="RHEA-COMP:12144"/>
        <dbReference type="ChEBI" id="CHEBI:57856"/>
        <dbReference type="ChEBI" id="CHEBI:59789"/>
        <dbReference type="ChEBI" id="CHEBI:90596"/>
        <dbReference type="ChEBI" id="CHEBI:90598"/>
        <dbReference type="EC" id="2.1.1.77"/>
    </reaction>
</comment>
<comment type="similarity">
    <text evidence="2 7">Belongs to the methyltransferase superfamily. L-isoaspartyl/D-aspartyl protein methyltransferase family.</text>
</comment>
<dbReference type="STRING" id="360411.AC812_03590"/>
<dbReference type="Gene3D" id="3.40.50.150">
    <property type="entry name" value="Vaccinia Virus protein VP39"/>
    <property type="match status" value="1"/>
</dbReference>
<dbReference type="AlphaFoldDB" id="A0A0P6XML5"/>
<dbReference type="PANTHER" id="PTHR11579">
    <property type="entry name" value="PROTEIN-L-ISOASPARTATE O-METHYLTRANSFERASE"/>
    <property type="match status" value="1"/>
</dbReference>
<gene>
    <name evidence="7" type="primary">pcm</name>
    <name evidence="8" type="ORF">AC812_03590</name>
</gene>
<evidence type="ECO:0000256" key="5">
    <source>
        <dbReference type="ARBA" id="ARBA00022679"/>
    </source>
</evidence>
<comment type="caution">
    <text evidence="8">The sequence shown here is derived from an EMBL/GenBank/DDBJ whole genome shotgun (WGS) entry which is preliminary data.</text>
</comment>
<comment type="subcellular location">
    <subcellularLocation>
        <location evidence="1 7">Cytoplasm</location>
    </subcellularLocation>
</comment>
<dbReference type="InterPro" id="IPR029063">
    <property type="entry name" value="SAM-dependent_MTases_sf"/>
</dbReference>
<dbReference type="GO" id="GO:0005737">
    <property type="term" value="C:cytoplasm"/>
    <property type="evidence" value="ECO:0007669"/>
    <property type="project" value="UniProtKB-SubCell"/>
</dbReference>
<keyword evidence="4 7" id="KW-0489">Methyltransferase</keyword>
<evidence type="ECO:0000256" key="6">
    <source>
        <dbReference type="ARBA" id="ARBA00022691"/>
    </source>
</evidence>
<dbReference type="NCBIfam" id="TIGR00080">
    <property type="entry name" value="pimt"/>
    <property type="match status" value="1"/>
</dbReference>
<dbReference type="HAMAP" id="MF_00090">
    <property type="entry name" value="PIMT"/>
    <property type="match status" value="1"/>
</dbReference>
<evidence type="ECO:0000256" key="4">
    <source>
        <dbReference type="ARBA" id="ARBA00022603"/>
    </source>
</evidence>
<name>A0A0P6XML5_9CHLR</name>
<dbReference type="EMBL" id="LGHJ01000009">
    <property type="protein sequence ID" value="KPL77638.1"/>
    <property type="molecule type" value="Genomic_DNA"/>
</dbReference>
<dbReference type="RefSeq" id="WP_061913827.1">
    <property type="nucleotide sequence ID" value="NZ_DF967971.1"/>
</dbReference>
<dbReference type="GO" id="GO:0032259">
    <property type="term" value="P:methylation"/>
    <property type="evidence" value="ECO:0007669"/>
    <property type="project" value="UniProtKB-KW"/>
</dbReference>
<dbReference type="NCBIfam" id="NF001453">
    <property type="entry name" value="PRK00312.1"/>
    <property type="match status" value="1"/>
</dbReference>
<evidence type="ECO:0000313" key="8">
    <source>
        <dbReference type="EMBL" id="KPL77638.1"/>
    </source>
</evidence>
<sequence length="229" mass="25362">MNGETEYSKAREMMVREQIERRGLRSPRLLAAFRKVPRHLFVPPDLRERAYDDGPLPIGKGQTISQPYIVALMTSLLALEGNERVLEIGTGSGYQAAILGELAREVHTVERHAGLALRAAEVLSQLGYVNVHVHTGDGSLGWPESAPYDGIVVTAAAAAPPPPLLDQLAEGGRLVLPVGHRLEQVLQVWHKQGGQLTYENIIPVSFVPLRGQYGWSESEWERYEADDWL</sequence>
<evidence type="ECO:0000313" key="9">
    <source>
        <dbReference type="Proteomes" id="UP000050514"/>
    </source>
</evidence>
<dbReference type="EC" id="2.1.1.77" evidence="7"/>
<keyword evidence="9" id="KW-1185">Reference proteome</keyword>